<name>A0AAW1K1G4_POPJA</name>
<dbReference type="Proteomes" id="UP001458880">
    <property type="component" value="Unassembled WGS sequence"/>
</dbReference>
<proteinExistence type="predicted"/>
<reference evidence="1 2" key="1">
    <citation type="journal article" date="2024" name="BMC Genomics">
        <title>De novo assembly and annotation of Popillia japonica's genome with initial clues to its potential as an invasive pest.</title>
        <authorList>
            <person name="Cucini C."/>
            <person name="Boschi S."/>
            <person name="Funari R."/>
            <person name="Cardaioli E."/>
            <person name="Iannotti N."/>
            <person name="Marturano G."/>
            <person name="Paoli F."/>
            <person name="Bruttini M."/>
            <person name="Carapelli A."/>
            <person name="Frati F."/>
            <person name="Nardi F."/>
        </authorList>
    </citation>
    <scope>NUCLEOTIDE SEQUENCE [LARGE SCALE GENOMIC DNA]</scope>
    <source>
        <strain evidence="1">DMR45628</strain>
    </source>
</reference>
<accession>A0AAW1K1G4</accession>
<sequence>MVTSNQDRKCPLVDVEIQDIAEHLWDEKNSDNEENVDIFGEHSDDDALRVSNSTTEELWCTTSGNGIFRATISERRFQFLATPLRFAEYFEELLNMVEGGMRESKYQSENERRDAEVEAAKNEVAGHIGNLKNNKFAIEITFLQKFSAEMLKQEGRSDHWKDVETSSINLGRGKTS</sequence>
<dbReference type="AlphaFoldDB" id="A0AAW1K1G4"/>
<evidence type="ECO:0000313" key="1">
    <source>
        <dbReference type="EMBL" id="KAK9712145.1"/>
    </source>
</evidence>
<dbReference type="EMBL" id="JASPKY010000268">
    <property type="protein sequence ID" value="KAK9712145.1"/>
    <property type="molecule type" value="Genomic_DNA"/>
</dbReference>
<organism evidence="1 2">
    <name type="scientific">Popillia japonica</name>
    <name type="common">Japanese beetle</name>
    <dbReference type="NCBI Taxonomy" id="7064"/>
    <lineage>
        <taxon>Eukaryota</taxon>
        <taxon>Metazoa</taxon>
        <taxon>Ecdysozoa</taxon>
        <taxon>Arthropoda</taxon>
        <taxon>Hexapoda</taxon>
        <taxon>Insecta</taxon>
        <taxon>Pterygota</taxon>
        <taxon>Neoptera</taxon>
        <taxon>Endopterygota</taxon>
        <taxon>Coleoptera</taxon>
        <taxon>Polyphaga</taxon>
        <taxon>Scarabaeiformia</taxon>
        <taxon>Scarabaeidae</taxon>
        <taxon>Rutelinae</taxon>
        <taxon>Popillia</taxon>
    </lineage>
</organism>
<keyword evidence="2" id="KW-1185">Reference proteome</keyword>
<comment type="caution">
    <text evidence="1">The sequence shown here is derived from an EMBL/GenBank/DDBJ whole genome shotgun (WGS) entry which is preliminary data.</text>
</comment>
<protein>
    <submittedName>
        <fullName evidence="1">Uncharacterized protein</fullName>
    </submittedName>
</protein>
<evidence type="ECO:0000313" key="2">
    <source>
        <dbReference type="Proteomes" id="UP001458880"/>
    </source>
</evidence>
<gene>
    <name evidence="1" type="ORF">QE152_g25079</name>
</gene>